<organism evidence="2 3">
    <name type="scientific">Arenimonas oryziterrae DSM 21050 = YC6267</name>
    <dbReference type="NCBI Taxonomy" id="1121015"/>
    <lineage>
        <taxon>Bacteria</taxon>
        <taxon>Pseudomonadati</taxon>
        <taxon>Pseudomonadota</taxon>
        <taxon>Gammaproteobacteria</taxon>
        <taxon>Lysobacterales</taxon>
        <taxon>Lysobacteraceae</taxon>
        <taxon>Arenimonas</taxon>
    </lineage>
</organism>
<evidence type="ECO:0000313" key="2">
    <source>
        <dbReference type="EMBL" id="KFN44938.1"/>
    </source>
</evidence>
<dbReference type="Proteomes" id="UP000029385">
    <property type="component" value="Unassembled WGS sequence"/>
</dbReference>
<dbReference type="RefSeq" id="WP_022969106.1">
    <property type="nucleotide sequence ID" value="NZ_ATVD01000002.1"/>
</dbReference>
<dbReference type="STRING" id="1121015.GCA_000420545_01474"/>
<dbReference type="PATRIC" id="fig|1121015.4.peg.523"/>
<dbReference type="OrthoDB" id="6022222at2"/>
<feature type="chain" id="PRO_5001871012" evidence="1">
    <location>
        <begin position="20"/>
        <end position="172"/>
    </location>
</feature>
<gene>
    <name evidence="2" type="ORF">N789_02645</name>
</gene>
<comment type="caution">
    <text evidence="2">The sequence shown here is derived from an EMBL/GenBank/DDBJ whole genome shotgun (WGS) entry which is preliminary data.</text>
</comment>
<dbReference type="PROSITE" id="PS51257">
    <property type="entry name" value="PROKAR_LIPOPROTEIN"/>
    <property type="match status" value="1"/>
</dbReference>
<keyword evidence="3" id="KW-1185">Reference proteome</keyword>
<dbReference type="AlphaFoldDB" id="A0A091AXD2"/>
<sequence length="172" mass="18177">MSRSLIALFLLSLTLLVSACSGEQSDETKKEAKAPVVLTAPSGTDDNAWKTYLGQVAGQNQEGVTDRTIGYYLPANSTTPDPADPDNKSQYDRQFDLVQTAIARTVTPGNMLAFGSPDSTKMADLIVAAFTGAEPDAVKGSKVLFIGKPIDSGRVQTVVEAAGGKYVFVEAK</sequence>
<feature type="signal peptide" evidence="1">
    <location>
        <begin position="1"/>
        <end position="19"/>
    </location>
</feature>
<name>A0A091AXD2_9GAMM</name>
<evidence type="ECO:0000256" key="1">
    <source>
        <dbReference type="SAM" id="SignalP"/>
    </source>
</evidence>
<proteinExistence type="predicted"/>
<accession>A0A091AXD2</accession>
<reference evidence="2 3" key="1">
    <citation type="submission" date="2013-09" db="EMBL/GenBank/DDBJ databases">
        <title>Genome sequencing of Arenimonas oryziterrae.</title>
        <authorList>
            <person name="Chen F."/>
            <person name="Wang G."/>
        </authorList>
    </citation>
    <scope>NUCLEOTIDE SEQUENCE [LARGE SCALE GENOMIC DNA]</scope>
    <source>
        <strain evidence="2 3">YC6267</strain>
    </source>
</reference>
<evidence type="ECO:0000313" key="3">
    <source>
        <dbReference type="Proteomes" id="UP000029385"/>
    </source>
</evidence>
<keyword evidence="1" id="KW-0732">Signal</keyword>
<dbReference type="eggNOG" id="ENOG503051F">
    <property type="taxonomic scope" value="Bacteria"/>
</dbReference>
<dbReference type="EMBL" id="AVCI01000001">
    <property type="protein sequence ID" value="KFN44938.1"/>
    <property type="molecule type" value="Genomic_DNA"/>
</dbReference>
<protein>
    <submittedName>
        <fullName evidence="2">Uncharacterized protein</fullName>
    </submittedName>
</protein>